<dbReference type="InParanoid" id="D8SMZ9"/>
<evidence type="ECO:0000313" key="11">
    <source>
        <dbReference type="Proteomes" id="UP000001514"/>
    </source>
</evidence>
<feature type="non-terminal residue" evidence="10">
    <location>
        <position position="57"/>
    </location>
</feature>
<evidence type="ECO:0000259" key="8">
    <source>
        <dbReference type="PROSITE" id="PS50090"/>
    </source>
</evidence>
<organism evidence="11">
    <name type="scientific">Selaginella moellendorffii</name>
    <name type="common">Spikemoss</name>
    <dbReference type="NCBI Taxonomy" id="88036"/>
    <lineage>
        <taxon>Eukaryota</taxon>
        <taxon>Viridiplantae</taxon>
        <taxon>Streptophyta</taxon>
        <taxon>Embryophyta</taxon>
        <taxon>Tracheophyta</taxon>
        <taxon>Lycopodiopsida</taxon>
        <taxon>Selaginellales</taxon>
        <taxon>Selaginellaceae</taxon>
        <taxon>Selaginella</taxon>
    </lineage>
</organism>
<sequence length="57" mass="6502">VGQQKQKWTAEEEAALRAGVEKYGAGKWRAIQKDEEFGPVLVSRSNVDLKDKWRNIS</sequence>
<evidence type="ECO:0000256" key="1">
    <source>
        <dbReference type="ARBA" id="ARBA00004286"/>
    </source>
</evidence>
<comment type="subcellular location">
    <subcellularLocation>
        <location evidence="1">Chromosome</location>
    </subcellularLocation>
    <subcellularLocation>
        <location evidence="2">Nucleus</location>
        <location evidence="2">Nucleolus</location>
    </subcellularLocation>
</comment>
<evidence type="ECO:0000259" key="9">
    <source>
        <dbReference type="PROSITE" id="PS51294"/>
    </source>
</evidence>
<keyword evidence="4" id="KW-0805">Transcription regulation</keyword>
<dbReference type="GO" id="GO:0005730">
    <property type="term" value="C:nucleolus"/>
    <property type="evidence" value="ECO:0007669"/>
    <property type="project" value="UniProtKB-SubCell"/>
</dbReference>
<dbReference type="Gene3D" id="1.10.10.60">
    <property type="entry name" value="Homeodomain-like"/>
    <property type="match status" value="1"/>
</dbReference>
<dbReference type="InterPro" id="IPR009057">
    <property type="entry name" value="Homeodomain-like_sf"/>
</dbReference>
<evidence type="ECO:0000256" key="7">
    <source>
        <dbReference type="ARBA" id="ARBA00023242"/>
    </source>
</evidence>
<keyword evidence="11" id="KW-1185">Reference proteome</keyword>
<protein>
    <submittedName>
        <fullName evidence="10">Uncharacterized protein</fullName>
    </submittedName>
</protein>
<reference evidence="10 11" key="1">
    <citation type="journal article" date="2011" name="Science">
        <title>The Selaginella genome identifies genetic changes associated with the evolution of vascular plants.</title>
        <authorList>
            <person name="Banks J.A."/>
            <person name="Nishiyama T."/>
            <person name="Hasebe M."/>
            <person name="Bowman J.L."/>
            <person name="Gribskov M."/>
            <person name="dePamphilis C."/>
            <person name="Albert V.A."/>
            <person name="Aono N."/>
            <person name="Aoyama T."/>
            <person name="Ambrose B.A."/>
            <person name="Ashton N.W."/>
            <person name="Axtell M.J."/>
            <person name="Barker E."/>
            <person name="Barker M.S."/>
            <person name="Bennetzen J.L."/>
            <person name="Bonawitz N.D."/>
            <person name="Chapple C."/>
            <person name="Cheng C."/>
            <person name="Correa L.G."/>
            <person name="Dacre M."/>
            <person name="DeBarry J."/>
            <person name="Dreyer I."/>
            <person name="Elias M."/>
            <person name="Engstrom E.M."/>
            <person name="Estelle M."/>
            <person name="Feng L."/>
            <person name="Finet C."/>
            <person name="Floyd S.K."/>
            <person name="Frommer W.B."/>
            <person name="Fujita T."/>
            <person name="Gramzow L."/>
            <person name="Gutensohn M."/>
            <person name="Harholt J."/>
            <person name="Hattori M."/>
            <person name="Heyl A."/>
            <person name="Hirai T."/>
            <person name="Hiwatashi Y."/>
            <person name="Ishikawa M."/>
            <person name="Iwata M."/>
            <person name="Karol K.G."/>
            <person name="Koehler B."/>
            <person name="Kolukisaoglu U."/>
            <person name="Kubo M."/>
            <person name="Kurata T."/>
            <person name="Lalonde S."/>
            <person name="Li K."/>
            <person name="Li Y."/>
            <person name="Litt A."/>
            <person name="Lyons E."/>
            <person name="Manning G."/>
            <person name="Maruyama T."/>
            <person name="Michael T.P."/>
            <person name="Mikami K."/>
            <person name="Miyazaki S."/>
            <person name="Morinaga S."/>
            <person name="Murata T."/>
            <person name="Mueller-Roeber B."/>
            <person name="Nelson D.R."/>
            <person name="Obara M."/>
            <person name="Oguri Y."/>
            <person name="Olmstead R.G."/>
            <person name="Onodera N."/>
            <person name="Petersen B.L."/>
            <person name="Pils B."/>
            <person name="Prigge M."/>
            <person name="Rensing S.A."/>
            <person name="Riano-Pachon D.M."/>
            <person name="Roberts A.W."/>
            <person name="Sato Y."/>
            <person name="Scheller H.V."/>
            <person name="Schulz B."/>
            <person name="Schulz C."/>
            <person name="Shakirov E.V."/>
            <person name="Shibagaki N."/>
            <person name="Shinohara N."/>
            <person name="Shippen D.E."/>
            <person name="Soerensen I."/>
            <person name="Sotooka R."/>
            <person name="Sugimoto N."/>
            <person name="Sugita M."/>
            <person name="Sumikawa N."/>
            <person name="Tanurdzic M."/>
            <person name="Theissen G."/>
            <person name="Ulvskov P."/>
            <person name="Wakazuki S."/>
            <person name="Weng J.K."/>
            <person name="Willats W.W."/>
            <person name="Wipf D."/>
            <person name="Wolf P.G."/>
            <person name="Yang L."/>
            <person name="Zimmer A.D."/>
            <person name="Zhu Q."/>
            <person name="Mitros T."/>
            <person name="Hellsten U."/>
            <person name="Loque D."/>
            <person name="Otillar R."/>
            <person name="Salamov A."/>
            <person name="Schmutz J."/>
            <person name="Shapiro H."/>
            <person name="Lindquist E."/>
            <person name="Lucas S."/>
            <person name="Rokhsar D."/>
            <person name="Grigoriev I.V."/>
        </authorList>
    </citation>
    <scope>NUCLEOTIDE SEQUENCE [LARGE SCALE GENOMIC DNA]</scope>
</reference>
<evidence type="ECO:0000256" key="6">
    <source>
        <dbReference type="ARBA" id="ARBA00023163"/>
    </source>
</evidence>
<feature type="non-terminal residue" evidence="10">
    <location>
        <position position="1"/>
    </location>
</feature>
<dbReference type="InterPro" id="IPR044597">
    <property type="entry name" value="SMH1-6"/>
</dbReference>
<dbReference type="GO" id="GO:0003691">
    <property type="term" value="F:double-stranded telomeric DNA binding"/>
    <property type="evidence" value="ECO:0007669"/>
    <property type="project" value="InterPro"/>
</dbReference>
<proteinExistence type="predicted"/>
<dbReference type="HOGENOM" id="CLU_201538_0_0_1"/>
<evidence type="ECO:0000256" key="5">
    <source>
        <dbReference type="ARBA" id="ARBA00023125"/>
    </source>
</evidence>
<evidence type="ECO:0000256" key="4">
    <source>
        <dbReference type="ARBA" id="ARBA00023015"/>
    </source>
</evidence>
<dbReference type="Proteomes" id="UP000001514">
    <property type="component" value="Unassembled WGS sequence"/>
</dbReference>
<dbReference type="Gramene" id="EFJ14369">
    <property type="protein sequence ID" value="EFJ14369"/>
    <property type="gene ID" value="SELMODRAFT_49312"/>
</dbReference>
<dbReference type="CDD" id="cd11660">
    <property type="entry name" value="SANT_TRF"/>
    <property type="match status" value="1"/>
</dbReference>
<dbReference type="PROSITE" id="PS50090">
    <property type="entry name" value="MYB_LIKE"/>
    <property type="match status" value="1"/>
</dbReference>
<evidence type="ECO:0000256" key="3">
    <source>
        <dbReference type="ARBA" id="ARBA00022454"/>
    </source>
</evidence>
<dbReference type="PANTHER" id="PTHR46267">
    <property type="entry name" value="SINGLE MYB HISTONE 4"/>
    <property type="match status" value="1"/>
</dbReference>
<dbReference type="OrthoDB" id="608866at2759"/>
<evidence type="ECO:0000313" key="10">
    <source>
        <dbReference type="EMBL" id="EFJ14369.1"/>
    </source>
</evidence>
<dbReference type="AlphaFoldDB" id="D8SMZ9"/>
<dbReference type="EMBL" id="GL377628">
    <property type="protein sequence ID" value="EFJ14369.1"/>
    <property type="molecule type" value="Genomic_DNA"/>
</dbReference>
<accession>D8SMZ9</accession>
<dbReference type="InterPro" id="IPR017930">
    <property type="entry name" value="Myb_dom"/>
</dbReference>
<dbReference type="GO" id="GO:0005694">
    <property type="term" value="C:chromosome"/>
    <property type="evidence" value="ECO:0007669"/>
    <property type="project" value="UniProtKB-SubCell"/>
</dbReference>
<dbReference type="Pfam" id="PF00249">
    <property type="entry name" value="Myb_DNA-binding"/>
    <property type="match status" value="1"/>
</dbReference>
<feature type="domain" description="HTH myb-type" evidence="9">
    <location>
        <begin position="1"/>
        <end position="57"/>
    </location>
</feature>
<feature type="domain" description="Myb-like" evidence="8">
    <location>
        <begin position="1"/>
        <end position="57"/>
    </location>
</feature>
<gene>
    <name evidence="10" type="ORF">SELMODRAFT_49312</name>
</gene>
<keyword evidence="6" id="KW-0804">Transcription</keyword>
<dbReference type="SUPFAM" id="SSF46689">
    <property type="entry name" value="Homeodomain-like"/>
    <property type="match status" value="1"/>
</dbReference>
<keyword evidence="7" id="KW-0539">Nucleus</keyword>
<dbReference type="InterPro" id="IPR001005">
    <property type="entry name" value="SANT/Myb"/>
</dbReference>
<keyword evidence="3" id="KW-0158">Chromosome</keyword>
<dbReference type="PANTHER" id="PTHR46267:SF15">
    <property type="entry name" value="WINGED HELIX-TURN-HELIX TRANSCRIPTION REPRESSOR DNA-BINDING PROTEIN-RELATED"/>
    <property type="match status" value="1"/>
</dbReference>
<dbReference type="FunFam" id="1.10.10.60:FF:000168">
    <property type="entry name" value="Telomere repeat-binding factor 1"/>
    <property type="match status" value="1"/>
</dbReference>
<dbReference type="STRING" id="88036.D8SMZ9"/>
<dbReference type="KEGG" id="smo:SELMODRAFT_49312"/>
<dbReference type="PROSITE" id="PS51294">
    <property type="entry name" value="HTH_MYB"/>
    <property type="match status" value="1"/>
</dbReference>
<name>D8SMZ9_SELML</name>
<evidence type="ECO:0000256" key="2">
    <source>
        <dbReference type="ARBA" id="ARBA00004604"/>
    </source>
</evidence>
<dbReference type="SMART" id="SM00717">
    <property type="entry name" value="SANT"/>
    <property type="match status" value="1"/>
</dbReference>
<keyword evidence="5" id="KW-0238">DNA-binding</keyword>